<evidence type="ECO:0000256" key="2">
    <source>
        <dbReference type="ARBA" id="ARBA00008861"/>
    </source>
</evidence>
<comment type="function">
    <text evidence="1">Putative gamma-glutamylcyclotransferase.</text>
</comment>
<dbReference type="GO" id="GO:0016746">
    <property type="term" value="F:acyltransferase activity"/>
    <property type="evidence" value="ECO:0007669"/>
    <property type="project" value="UniProtKB-KW"/>
</dbReference>
<dbReference type="PANTHER" id="PTHR31544:SF2">
    <property type="entry name" value="AIG2-LIKE PROTEIN D"/>
    <property type="match status" value="1"/>
</dbReference>
<dbReference type="InterPro" id="IPR045038">
    <property type="entry name" value="AIG2-like"/>
</dbReference>
<dbReference type="Gene3D" id="3.10.490.10">
    <property type="entry name" value="Gamma-glutamyl cyclotransferase-like"/>
    <property type="match status" value="1"/>
</dbReference>
<dbReference type="AlphaFoldDB" id="A0A6A6K431"/>
<dbReference type="CDD" id="cd06661">
    <property type="entry name" value="GGCT_like"/>
    <property type="match status" value="1"/>
</dbReference>
<dbReference type="PANTHER" id="PTHR31544">
    <property type="entry name" value="AIG2-LIKE PROTEIN D"/>
    <property type="match status" value="1"/>
</dbReference>
<dbReference type="SUPFAM" id="SSF110857">
    <property type="entry name" value="Gamma-glutamyl cyclotransferase-like"/>
    <property type="match status" value="1"/>
</dbReference>
<feature type="domain" description="Gamma-glutamylcyclotransferase AIG2-like" evidence="6">
    <location>
        <begin position="5"/>
        <end position="67"/>
    </location>
</feature>
<evidence type="ECO:0000256" key="3">
    <source>
        <dbReference type="ARBA" id="ARBA00022679"/>
    </source>
</evidence>
<evidence type="ECO:0000256" key="5">
    <source>
        <dbReference type="ARBA" id="ARBA00030602"/>
    </source>
</evidence>
<comment type="similarity">
    <text evidence="2">Belongs to the gamma-glutamylcyclotransferase family.</text>
</comment>
<proteinExistence type="inferred from homology"/>
<reference evidence="7 8" key="1">
    <citation type="journal article" date="2020" name="Mol. Plant">
        <title>The Chromosome-Based Rubber Tree Genome Provides New Insights into Spurge Genome Evolution and Rubber Biosynthesis.</title>
        <authorList>
            <person name="Liu J."/>
            <person name="Shi C."/>
            <person name="Shi C.C."/>
            <person name="Li W."/>
            <person name="Zhang Q.J."/>
            <person name="Zhang Y."/>
            <person name="Li K."/>
            <person name="Lu H.F."/>
            <person name="Shi C."/>
            <person name="Zhu S.T."/>
            <person name="Xiao Z.Y."/>
            <person name="Nan H."/>
            <person name="Yue Y."/>
            <person name="Zhu X.G."/>
            <person name="Wu Y."/>
            <person name="Hong X.N."/>
            <person name="Fan G.Y."/>
            <person name="Tong Y."/>
            <person name="Zhang D."/>
            <person name="Mao C.L."/>
            <person name="Liu Y.L."/>
            <person name="Hao S.J."/>
            <person name="Liu W.Q."/>
            <person name="Lv M.Q."/>
            <person name="Zhang H.B."/>
            <person name="Liu Y."/>
            <person name="Hu-Tang G.R."/>
            <person name="Wang J.P."/>
            <person name="Wang J.H."/>
            <person name="Sun Y.H."/>
            <person name="Ni S.B."/>
            <person name="Chen W.B."/>
            <person name="Zhang X.C."/>
            <person name="Jiao Y.N."/>
            <person name="Eichler E.E."/>
            <person name="Li G.H."/>
            <person name="Liu X."/>
            <person name="Gao L.Z."/>
        </authorList>
    </citation>
    <scope>NUCLEOTIDE SEQUENCE [LARGE SCALE GENOMIC DNA]</scope>
    <source>
        <strain evidence="8">cv. GT1</strain>
        <tissue evidence="7">Leaf</tissue>
    </source>
</reference>
<dbReference type="InterPro" id="IPR036568">
    <property type="entry name" value="GGCT-like_sf"/>
</dbReference>
<evidence type="ECO:0000256" key="4">
    <source>
        <dbReference type="ARBA" id="ARBA00023315"/>
    </source>
</evidence>
<evidence type="ECO:0000313" key="8">
    <source>
        <dbReference type="Proteomes" id="UP000467840"/>
    </source>
</evidence>
<dbReference type="EMBL" id="JAAGAX010000018">
    <property type="protein sequence ID" value="KAF2283530.1"/>
    <property type="molecule type" value="Genomic_DNA"/>
</dbReference>
<evidence type="ECO:0000256" key="1">
    <source>
        <dbReference type="ARBA" id="ARBA00002782"/>
    </source>
</evidence>
<name>A0A6A6K431_HEVBR</name>
<organism evidence="7 8">
    <name type="scientific">Hevea brasiliensis</name>
    <name type="common">Para rubber tree</name>
    <name type="synonym">Siphonia brasiliensis</name>
    <dbReference type="NCBI Taxonomy" id="3981"/>
    <lineage>
        <taxon>Eukaryota</taxon>
        <taxon>Viridiplantae</taxon>
        <taxon>Streptophyta</taxon>
        <taxon>Embryophyta</taxon>
        <taxon>Tracheophyta</taxon>
        <taxon>Spermatophyta</taxon>
        <taxon>Magnoliopsida</taxon>
        <taxon>eudicotyledons</taxon>
        <taxon>Gunneridae</taxon>
        <taxon>Pentapetalae</taxon>
        <taxon>rosids</taxon>
        <taxon>fabids</taxon>
        <taxon>Malpighiales</taxon>
        <taxon>Euphorbiaceae</taxon>
        <taxon>Crotonoideae</taxon>
        <taxon>Micrandreae</taxon>
        <taxon>Hevea</taxon>
    </lineage>
</organism>
<dbReference type="Proteomes" id="UP000467840">
    <property type="component" value="Chromosome 12"/>
</dbReference>
<evidence type="ECO:0000313" key="7">
    <source>
        <dbReference type="EMBL" id="KAF2283530.1"/>
    </source>
</evidence>
<evidence type="ECO:0000259" key="6">
    <source>
        <dbReference type="Pfam" id="PF06094"/>
    </source>
</evidence>
<dbReference type="InterPro" id="IPR009288">
    <property type="entry name" value="AIG2-like_dom"/>
</dbReference>
<keyword evidence="8" id="KW-1185">Reference proteome</keyword>
<comment type="caution">
    <text evidence="7">The sequence shown here is derived from an EMBL/GenBank/DDBJ whole genome shotgun (WGS) entry which is preliminary data.</text>
</comment>
<keyword evidence="3" id="KW-0808">Transferase</keyword>
<dbReference type="Gene3D" id="6.10.250.210">
    <property type="match status" value="1"/>
</dbReference>
<gene>
    <name evidence="7" type="ORF">GH714_011853</name>
</gene>
<protein>
    <recommendedName>
        <fullName evidence="5">Putative gamma-glutamylcyclotransferase</fullName>
    </recommendedName>
</protein>
<dbReference type="Pfam" id="PF06094">
    <property type="entry name" value="GGACT"/>
    <property type="match status" value="1"/>
</dbReference>
<sequence>MNSSSSAVVGVLFGITDLELDILDTFEDVEYERTTVDVSLMDGSHKLRAHTYVWGNQNDPNLFGEWDFEQWKRAHMNDFLKMTTGFMEELELPESKPRVATYESFFQHDDNNSPMP</sequence>
<keyword evidence="4" id="KW-0012">Acyltransferase</keyword>
<dbReference type="InterPro" id="IPR013024">
    <property type="entry name" value="GGCT-like"/>
</dbReference>
<accession>A0A6A6K431</accession>